<accession>A0A081G0W9</accession>
<keyword evidence="2" id="KW-1185">Reference proteome</keyword>
<gene>
    <name evidence="1" type="ORF">ADIMK_1670</name>
</gene>
<dbReference type="EMBL" id="JMQN01000018">
    <property type="protein sequence ID" value="KEA64424.1"/>
    <property type="molecule type" value="Genomic_DNA"/>
</dbReference>
<evidence type="ECO:0000313" key="2">
    <source>
        <dbReference type="Proteomes" id="UP000028252"/>
    </source>
</evidence>
<dbReference type="PATRIC" id="fig|1232683.4.peg.1650"/>
<dbReference type="Proteomes" id="UP000028252">
    <property type="component" value="Unassembled WGS sequence"/>
</dbReference>
<protein>
    <submittedName>
        <fullName evidence="1">Uncharacterized protein</fullName>
    </submittedName>
</protein>
<dbReference type="AlphaFoldDB" id="A0A081G0W9"/>
<evidence type="ECO:0000313" key="1">
    <source>
        <dbReference type="EMBL" id="KEA64424.1"/>
    </source>
</evidence>
<comment type="caution">
    <text evidence="1">The sequence shown here is derived from an EMBL/GenBank/DDBJ whole genome shotgun (WGS) entry which is preliminary data.</text>
</comment>
<organism evidence="1 2">
    <name type="scientific">Marinobacterium lacunae</name>
    <dbReference type="NCBI Taxonomy" id="1232683"/>
    <lineage>
        <taxon>Bacteria</taxon>
        <taxon>Pseudomonadati</taxon>
        <taxon>Pseudomonadota</taxon>
        <taxon>Gammaproteobacteria</taxon>
        <taxon>Oceanospirillales</taxon>
        <taxon>Oceanospirillaceae</taxon>
        <taxon>Marinobacterium</taxon>
    </lineage>
</organism>
<dbReference type="STRING" id="1232683.ADIMK_1670"/>
<proteinExistence type="predicted"/>
<name>A0A081G0W9_9GAMM</name>
<sequence length="40" mass="4572">MMRHDYDNPSLHPDIRLPQLSAEQADALAQYAYKLSIQGN</sequence>
<reference evidence="1 2" key="1">
    <citation type="submission" date="2014-04" db="EMBL/GenBank/DDBJ databases">
        <title>Marinobacterium kochiensis sp. nov., isolated from sediment sample collected from Kochi backwaters in Kerala, India.</title>
        <authorList>
            <person name="Singh A."/>
            <person name="Pinnaka A.K."/>
        </authorList>
    </citation>
    <scope>NUCLEOTIDE SEQUENCE [LARGE SCALE GENOMIC DNA]</scope>
    <source>
        <strain evidence="1 2">AK27</strain>
    </source>
</reference>